<name>A0A0P1HB63_9RHOB</name>
<dbReference type="STRING" id="1396826.PHA8399_02888"/>
<evidence type="ECO:0000313" key="1">
    <source>
        <dbReference type="EMBL" id="CUI00753.1"/>
    </source>
</evidence>
<dbReference type="Proteomes" id="UP000051326">
    <property type="component" value="Unassembled WGS sequence"/>
</dbReference>
<sequence>MRRNLSILAGLVLLLGAAACGPLPVYYRQGAEVSRLHSDELSCQAQSLKDAPVANEIRQHPPVFYPGRKVCHGGDCYYHPGYWVEGSIYTVDVNKPLRKRLERSCMAAKGYQQIALKRCTRRTAPVVPPGARLAPLTEAACAQRNRDGSIIIRPGG</sequence>
<reference evidence="1 2" key="1">
    <citation type="submission" date="2015-09" db="EMBL/GenBank/DDBJ databases">
        <authorList>
            <consortium name="Swine Surveillance"/>
        </authorList>
    </citation>
    <scope>NUCLEOTIDE SEQUENCE [LARGE SCALE GENOMIC DNA]</scope>
    <source>
        <strain evidence="1 2">CECT 8399</strain>
    </source>
</reference>
<protein>
    <submittedName>
        <fullName evidence="1">Uncharacterized protein</fullName>
    </submittedName>
</protein>
<proteinExistence type="predicted"/>
<gene>
    <name evidence="1" type="ORF">PHA8399_02888</name>
</gene>
<dbReference type="PROSITE" id="PS51257">
    <property type="entry name" value="PROKAR_LIPOPROTEIN"/>
    <property type="match status" value="1"/>
</dbReference>
<evidence type="ECO:0000313" key="2">
    <source>
        <dbReference type="Proteomes" id="UP000051326"/>
    </source>
</evidence>
<accession>A0A0P1HB63</accession>
<dbReference type="AlphaFoldDB" id="A0A0P1HB63"/>
<dbReference type="RefSeq" id="WP_082649553.1">
    <property type="nucleotide sequence ID" value="NZ_CYSR01000030.1"/>
</dbReference>
<dbReference type="EMBL" id="CYSR01000030">
    <property type="protein sequence ID" value="CUI00753.1"/>
    <property type="molecule type" value="Genomic_DNA"/>
</dbReference>
<organism evidence="1 2">
    <name type="scientific">Leisingera aquaemixtae</name>
    <dbReference type="NCBI Taxonomy" id="1396826"/>
    <lineage>
        <taxon>Bacteria</taxon>
        <taxon>Pseudomonadati</taxon>
        <taxon>Pseudomonadota</taxon>
        <taxon>Alphaproteobacteria</taxon>
        <taxon>Rhodobacterales</taxon>
        <taxon>Roseobacteraceae</taxon>
        <taxon>Leisingera</taxon>
    </lineage>
</organism>